<reference evidence="2 3" key="1">
    <citation type="submission" date="2016-03" db="EMBL/GenBank/DDBJ databases">
        <authorList>
            <person name="Ploux O."/>
        </authorList>
    </citation>
    <scope>NUCLEOTIDE SEQUENCE [LARGE SCALE GENOMIC DNA]</scope>
    <source>
        <strain evidence="2 3">UAMH 11012</strain>
    </source>
</reference>
<evidence type="ECO:0000313" key="2">
    <source>
        <dbReference type="EMBL" id="CZR51320.1"/>
    </source>
</evidence>
<dbReference type="Proteomes" id="UP000184330">
    <property type="component" value="Unassembled WGS sequence"/>
</dbReference>
<protein>
    <submittedName>
        <fullName evidence="2">Uncharacterized protein</fullName>
    </submittedName>
</protein>
<evidence type="ECO:0000313" key="3">
    <source>
        <dbReference type="Proteomes" id="UP000184330"/>
    </source>
</evidence>
<evidence type="ECO:0000256" key="1">
    <source>
        <dbReference type="SAM" id="MobiDB-lite"/>
    </source>
</evidence>
<accession>A0A1L7WEW0</accession>
<gene>
    <name evidence="2" type="ORF">PAC_01195</name>
</gene>
<dbReference type="AlphaFoldDB" id="A0A1L7WEW0"/>
<feature type="region of interest" description="Disordered" evidence="1">
    <location>
        <begin position="1"/>
        <end position="44"/>
    </location>
</feature>
<proteinExistence type="predicted"/>
<feature type="compositionally biased region" description="Basic and acidic residues" evidence="1">
    <location>
        <begin position="15"/>
        <end position="27"/>
    </location>
</feature>
<dbReference type="EMBL" id="FJOG01000001">
    <property type="protein sequence ID" value="CZR51320.1"/>
    <property type="molecule type" value="Genomic_DNA"/>
</dbReference>
<dbReference type="STRING" id="576137.A0A1L7WEW0"/>
<keyword evidence="3" id="KW-1185">Reference proteome</keyword>
<name>A0A1L7WEW0_9HELO</name>
<feature type="compositionally biased region" description="Polar residues" evidence="1">
    <location>
        <begin position="33"/>
        <end position="44"/>
    </location>
</feature>
<sequence length="414" mass="46568">MNPPGRPRLTTLADKYTHPVGEDHKEIAGTGKSGMTPSSSPIFPTGYQQRRYEALDAYQRRRFEAFSTREIEDVEAFAPLFPTTSLLFTVPTNQINPLFELNKWNVGNPNSVPLFRMPGQAGGYWQFNAYAARNNHFIGATTAYPAITPLPPDWNHVDSYPTPVPFFSSLLHPDFWTIHARKYVDTTKMGPKLLGNRYDVHNDTIDLISLADRLDKTDLPIWTSMTPTEVSETEYENPRRATATRIQKARDKAYARGQASVHAARYPNAIPSIPAPSTEQEEAPSCPRYQSIRQYIPANRGQGALCLDTMHFEMPENTLLNYIVLLGGIQPQITVEEWRAYLRIADGSGDLFRWRPDGRGVLTWAEAPPPGFPPPSPHPINAQSIKMTSTASRTSQRTMIGRRTISQIWSLILS</sequence>
<dbReference type="OrthoDB" id="10254945at2759"/>
<organism evidence="2 3">
    <name type="scientific">Phialocephala subalpina</name>
    <dbReference type="NCBI Taxonomy" id="576137"/>
    <lineage>
        <taxon>Eukaryota</taxon>
        <taxon>Fungi</taxon>
        <taxon>Dikarya</taxon>
        <taxon>Ascomycota</taxon>
        <taxon>Pezizomycotina</taxon>
        <taxon>Leotiomycetes</taxon>
        <taxon>Helotiales</taxon>
        <taxon>Mollisiaceae</taxon>
        <taxon>Phialocephala</taxon>
        <taxon>Phialocephala fortinii species complex</taxon>
    </lineage>
</organism>